<evidence type="ECO:0000313" key="4">
    <source>
        <dbReference type="Proteomes" id="UP000076738"/>
    </source>
</evidence>
<evidence type="ECO:0000313" key="3">
    <source>
        <dbReference type="EMBL" id="KZO92263.1"/>
    </source>
</evidence>
<protein>
    <submittedName>
        <fullName evidence="3">Uncharacterized protein</fullName>
    </submittedName>
</protein>
<dbReference type="AlphaFoldDB" id="A0A167I3K2"/>
<proteinExistence type="predicted"/>
<dbReference type="EMBL" id="KV417312">
    <property type="protein sequence ID" value="KZO92263.1"/>
    <property type="molecule type" value="Genomic_DNA"/>
</dbReference>
<gene>
    <name evidence="3" type="ORF">CALVIDRAFT_541085</name>
</gene>
<feature type="chain" id="PRO_5007887951" evidence="2">
    <location>
        <begin position="21"/>
        <end position="141"/>
    </location>
</feature>
<evidence type="ECO:0000256" key="2">
    <source>
        <dbReference type="SAM" id="SignalP"/>
    </source>
</evidence>
<accession>A0A167I3K2</accession>
<organism evidence="3 4">
    <name type="scientific">Calocera viscosa (strain TUFC12733)</name>
    <dbReference type="NCBI Taxonomy" id="1330018"/>
    <lineage>
        <taxon>Eukaryota</taxon>
        <taxon>Fungi</taxon>
        <taxon>Dikarya</taxon>
        <taxon>Basidiomycota</taxon>
        <taxon>Agaricomycotina</taxon>
        <taxon>Dacrymycetes</taxon>
        <taxon>Dacrymycetales</taxon>
        <taxon>Dacrymycetaceae</taxon>
        <taxon>Calocera</taxon>
    </lineage>
</organism>
<keyword evidence="4" id="KW-1185">Reference proteome</keyword>
<evidence type="ECO:0000256" key="1">
    <source>
        <dbReference type="SAM" id="MobiDB-lite"/>
    </source>
</evidence>
<name>A0A167I3K2_CALVF</name>
<reference evidence="3 4" key="1">
    <citation type="journal article" date="2016" name="Mol. Biol. Evol.">
        <title>Comparative Genomics of Early-Diverging Mushroom-Forming Fungi Provides Insights into the Origins of Lignocellulose Decay Capabilities.</title>
        <authorList>
            <person name="Nagy L.G."/>
            <person name="Riley R."/>
            <person name="Tritt A."/>
            <person name="Adam C."/>
            <person name="Daum C."/>
            <person name="Floudas D."/>
            <person name="Sun H."/>
            <person name="Yadav J.S."/>
            <person name="Pangilinan J."/>
            <person name="Larsson K.H."/>
            <person name="Matsuura K."/>
            <person name="Barry K."/>
            <person name="Labutti K."/>
            <person name="Kuo R."/>
            <person name="Ohm R.A."/>
            <person name="Bhattacharya S.S."/>
            <person name="Shirouzu T."/>
            <person name="Yoshinaga Y."/>
            <person name="Martin F.M."/>
            <person name="Grigoriev I.V."/>
            <person name="Hibbett D.S."/>
        </authorList>
    </citation>
    <scope>NUCLEOTIDE SEQUENCE [LARGE SCALE GENOMIC DNA]</scope>
    <source>
        <strain evidence="3 4">TUFC12733</strain>
    </source>
</reference>
<keyword evidence="2" id="KW-0732">Signal</keyword>
<feature type="region of interest" description="Disordered" evidence="1">
    <location>
        <begin position="99"/>
        <end position="119"/>
    </location>
</feature>
<dbReference type="Proteomes" id="UP000076738">
    <property type="component" value="Unassembled WGS sequence"/>
</dbReference>
<sequence length="141" mass="15226">MLHLFPLLLVCLLPLGVISAVLPRQSPEANCNPSCPPPIVPGYTNGYSGTFYGVLYCEVGTDGAYDIECSYNSDGTRNDDNSYPADECPLYATCSNERRRSNIAPLPQPGRRTGPSARGVAVLKFAEKARRGEGARRSEDA</sequence>
<feature type="signal peptide" evidence="2">
    <location>
        <begin position="1"/>
        <end position="20"/>
    </location>
</feature>